<name>A0A2U3E7E8_PURLI</name>
<proteinExistence type="predicted"/>
<protein>
    <recommendedName>
        <fullName evidence="6">Syndecan domain-containing protein</fullName>
    </recommendedName>
</protein>
<keyword evidence="2" id="KW-0472">Membrane</keyword>
<feature type="chain" id="PRO_5015459053" description="Syndecan domain-containing protein" evidence="3">
    <location>
        <begin position="23"/>
        <end position="562"/>
    </location>
</feature>
<evidence type="ECO:0000313" key="4">
    <source>
        <dbReference type="EMBL" id="PWI70407.1"/>
    </source>
</evidence>
<keyword evidence="3" id="KW-0732">Signal</keyword>
<feature type="transmembrane region" description="Helical" evidence="2">
    <location>
        <begin position="241"/>
        <end position="264"/>
    </location>
</feature>
<feature type="compositionally biased region" description="Pro residues" evidence="1">
    <location>
        <begin position="503"/>
        <end position="512"/>
    </location>
</feature>
<dbReference type="AlphaFoldDB" id="A0A2U3E7E8"/>
<feature type="region of interest" description="Disordered" evidence="1">
    <location>
        <begin position="168"/>
        <end position="236"/>
    </location>
</feature>
<feature type="compositionally biased region" description="Low complexity" evidence="1">
    <location>
        <begin position="168"/>
        <end position="177"/>
    </location>
</feature>
<feature type="compositionally biased region" description="Low complexity" evidence="1">
    <location>
        <begin position="184"/>
        <end position="198"/>
    </location>
</feature>
<sequence length="562" mass="58943">MAIMSLLPVLALALLTPTASLALVLNEDRWATLTATTNLQHRNALRQRRAINPQLSTCGFLNGDPSKPRAAAPGYNCRVDAERGIWGFCPTSVIYARDCGFIGSCVDDHGCSSACGFPDKSESTTYTCTGAQYCTTALLTYGTNQIYSFLACGTGALVEHYLNSPTAETTTIAESTSRPGTEVTKAAATKTSPTSLPAETSRSNSITVTTSQSPSNSFAMATGSSSSQEQRSNDGTSNVSAIVGGAVGGIALVCASAIAIVYLVRRTRAGVPDRNDVPSELAGDTADSGCFNAAQEEVEPKALWMPSELSAVPKAVIIDRGANRVEAFVRVLRHMAGHALKEGSAFSTVSMPPDGGGDCQWYTAGGVVEGAATPPPSCYRPSCPGAVEMPSVLAHGGATAPRRSRSPGGKEARTHQSGELSKAVSMTPCDPLLGPVRDVTLKCPDYAAATPSQSLRTTLWQTYLEVPELCTTWFPAQSAADAALSSSPLRVPPPRHSSLSLLPFPPPRPSAPGPGTKAKKVKMVRRTRCWKPPAKRARVEEAGITPGSPKPYFASPARTPGR</sequence>
<evidence type="ECO:0000256" key="1">
    <source>
        <dbReference type="SAM" id="MobiDB-lite"/>
    </source>
</evidence>
<dbReference type="Proteomes" id="UP000245956">
    <property type="component" value="Unassembled WGS sequence"/>
</dbReference>
<feature type="compositionally biased region" description="Polar residues" evidence="1">
    <location>
        <begin position="200"/>
        <end position="236"/>
    </location>
</feature>
<dbReference type="EMBL" id="LCWV01000009">
    <property type="protein sequence ID" value="PWI70407.1"/>
    <property type="molecule type" value="Genomic_DNA"/>
</dbReference>
<comment type="caution">
    <text evidence="4">The sequence shown here is derived from an EMBL/GenBank/DDBJ whole genome shotgun (WGS) entry which is preliminary data.</text>
</comment>
<evidence type="ECO:0000313" key="5">
    <source>
        <dbReference type="Proteomes" id="UP000245956"/>
    </source>
</evidence>
<evidence type="ECO:0000256" key="3">
    <source>
        <dbReference type="SAM" id="SignalP"/>
    </source>
</evidence>
<evidence type="ECO:0008006" key="6">
    <source>
        <dbReference type="Google" id="ProtNLM"/>
    </source>
</evidence>
<feature type="region of interest" description="Disordered" evidence="1">
    <location>
        <begin position="395"/>
        <end position="426"/>
    </location>
</feature>
<reference evidence="4 5" key="1">
    <citation type="journal article" date="2016" name="Front. Microbiol.">
        <title>Genome and transcriptome sequences reveal the specific parasitism of the nematophagous Purpureocillium lilacinum 36-1.</title>
        <authorList>
            <person name="Xie J."/>
            <person name="Li S."/>
            <person name="Mo C."/>
            <person name="Xiao X."/>
            <person name="Peng D."/>
            <person name="Wang G."/>
            <person name="Xiao Y."/>
        </authorList>
    </citation>
    <scope>NUCLEOTIDE SEQUENCE [LARGE SCALE GENOMIC DNA]</scope>
    <source>
        <strain evidence="4 5">36-1</strain>
    </source>
</reference>
<feature type="region of interest" description="Disordered" evidence="1">
    <location>
        <begin position="485"/>
        <end position="562"/>
    </location>
</feature>
<organism evidence="4 5">
    <name type="scientific">Purpureocillium lilacinum</name>
    <name type="common">Paecilomyces lilacinus</name>
    <dbReference type="NCBI Taxonomy" id="33203"/>
    <lineage>
        <taxon>Eukaryota</taxon>
        <taxon>Fungi</taxon>
        <taxon>Dikarya</taxon>
        <taxon>Ascomycota</taxon>
        <taxon>Pezizomycotina</taxon>
        <taxon>Sordariomycetes</taxon>
        <taxon>Hypocreomycetidae</taxon>
        <taxon>Hypocreales</taxon>
        <taxon>Ophiocordycipitaceae</taxon>
        <taxon>Purpureocillium</taxon>
    </lineage>
</organism>
<accession>A0A2U3E7E8</accession>
<keyword evidence="2" id="KW-1133">Transmembrane helix</keyword>
<gene>
    <name evidence="4" type="ORF">PCL_12806</name>
</gene>
<evidence type="ECO:0000256" key="2">
    <source>
        <dbReference type="SAM" id="Phobius"/>
    </source>
</evidence>
<feature type="compositionally biased region" description="Basic residues" evidence="1">
    <location>
        <begin position="517"/>
        <end position="536"/>
    </location>
</feature>
<keyword evidence="2" id="KW-0812">Transmembrane</keyword>
<feature type="signal peptide" evidence="3">
    <location>
        <begin position="1"/>
        <end position="22"/>
    </location>
</feature>